<dbReference type="Proteomes" id="UP000276133">
    <property type="component" value="Unassembled WGS sequence"/>
</dbReference>
<comment type="caution">
    <text evidence="1">The sequence shown here is derived from an EMBL/GenBank/DDBJ whole genome shotgun (WGS) entry which is preliminary data.</text>
</comment>
<dbReference type="AlphaFoldDB" id="A0A3M7PM04"/>
<reference evidence="1 2" key="1">
    <citation type="journal article" date="2018" name="Sci. Rep.">
        <title>Genomic signatures of local adaptation to the degree of environmental predictability in rotifers.</title>
        <authorList>
            <person name="Franch-Gras L."/>
            <person name="Hahn C."/>
            <person name="Garcia-Roger E.M."/>
            <person name="Carmona M.J."/>
            <person name="Serra M."/>
            <person name="Gomez A."/>
        </authorList>
    </citation>
    <scope>NUCLEOTIDE SEQUENCE [LARGE SCALE GENOMIC DNA]</scope>
    <source>
        <strain evidence="1">HYR1</strain>
    </source>
</reference>
<dbReference type="EMBL" id="REGN01009897">
    <property type="protein sequence ID" value="RNA00142.1"/>
    <property type="molecule type" value="Genomic_DNA"/>
</dbReference>
<evidence type="ECO:0000313" key="1">
    <source>
        <dbReference type="EMBL" id="RNA00142.1"/>
    </source>
</evidence>
<accession>A0A3M7PM04</accession>
<keyword evidence="2" id="KW-1185">Reference proteome</keyword>
<evidence type="ECO:0000313" key="2">
    <source>
        <dbReference type="Proteomes" id="UP000276133"/>
    </source>
</evidence>
<protein>
    <submittedName>
        <fullName evidence="1">Uncharacterized protein</fullName>
    </submittedName>
</protein>
<gene>
    <name evidence="1" type="ORF">BpHYR1_035134</name>
</gene>
<name>A0A3M7PM04_BRAPC</name>
<feature type="non-terminal residue" evidence="1">
    <location>
        <position position="1"/>
    </location>
</feature>
<organism evidence="1 2">
    <name type="scientific">Brachionus plicatilis</name>
    <name type="common">Marine rotifer</name>
    <name type="synonym">Brachionus muelleri</name>
    <dbReference type="NCBI Taxonomy" id="10195"/>
    <lineage>
        <taxon>Eukaryota</taxon>
        <taxon>Metazoa</taxon>
        <taxon>Spiralia</taxon>
        <taxon>Gnathifera</taxon>
        <taxon>Rotifera</taxon>
        <taxon>Eurotatoria</taxon>
        <taxon>Monogononta</taxon>
        <taxon>Pseudotrocha</taxon>
        <taxon>Ploima</taxon>
        <taxon>Brachionidae</taxon>
        <taxon>Brachionus</taxon>
    </lineage>
</organism>
<proteinExistence type="predicted"/>
<sequence length="113" mass="12937">IRVGNEDILVIKEICVLGFIIDQNLNFTKFVSNLSIQRIFYLATSLEANSFNEINNALEKNSNNLIEPMAKSKSGEKTFEHFYSRLINCFVIKRSMLKFSTVNQSHEAWALAC</sequence>